<dbReference type="InterPro" id="IPR036259">
    <property type="entry name" value="MFS_trans_sf"/>
</dbReference>
<dbReference type="PROSITE" id="PS50850">
    <property type="entry name" value="MFS"/>
    <property type="match status" value="1"/>
</dbReference>
<dbReference type="OrthoDB" id="9109650at2"/>
<dbReference type="Proteomes" id="UP000294543">
    <property type="component" value="Unassembled WGS sequence"/>
</dbReference>
<comment type="subcellular location">
    <subcellularLocation>
        <location evidence="1">Cell membrane</location>
        <topology evidence="1">Multi-pass membrane protein</topology>
    </subcellularLocation>
</comment>
<accession>A0A4R4WNE8</accession>
<dbReference type="GO" id="GO:0046943">
    <property type="term" value="F:carboxylic acid transmembrane transporter activity"/>
    <property type="evidence" value="ECO:0007669"/>
    <property type="project" value="TreeGrafter"/>
</dbReference>
<organism evidence="7 8">
    <name type="scientific">Nonomuraea diastatica</name>
    <dbReference type="NCBI Taxonomy" id="1848329"/>
    <lineage>
        <taxon>Bacteria</taxon>
        <taxon>Bacillati</taxon>
        <taxon>Actinomycetota</taxon>
        <taxon>Actinomycetes</taxon>
        <taxon>Streptosporangiales</taxon>
        <taxon>Streptosporangiaceae</taxon>
        <taxon>Nonomuraea</taxon>
    </lineage>
</organism>
<evidence type="ECO:0000256" key="2">
    <source>
        <dbReference type="ARBA" id="ARBA00022692"/>
    </source>
</evidence>
<comment type="caution">
    <text evidence="7">The sequence shown here is derived from an EMBL/GenBank/DDBJ whole genome shotgun (WGS) entry which is preliminary data.</text>
</comment>
<evidence type="ECO:0000256" key="4">
    <source>
        <dbReference type="ARBA" id="ARBA00023136"/>
    </source>
</evidence>
<keyword evidence="2 5" id="KW-0812">Transmembrane</keyword>
<dbReference type="AlphaFoldDB" id="A0A4R4WNE8"/>
<dbReference type="Pfam" id="PF07690">
    <property type="entry name" value="MFS_1"/>
    <property type="match status" value="1"/>
</dbReference>
<feature type="transmembrane region" description="Helical" evidence="5">
    <location>
        <begin position="203"/>
        <end position="223"/>
    </location>
</feature>
<dbReference type="Gene3D" id="1.20.1250.20">
    <property type="entry name" value="MFS general substrate transporter like domains"/>
    <property type="match status" value="2"/>
</dbReference>
<dbReference type="InterPro" id="IPR020846">
    <property type="entry name" value="MFS_dom"/>
</dbReference>
<evidence type="ECO:0000256" key="3">
    <source>
        <dbReference type="ARBA" id="ARBA00022989"/>
    </source>
</evidence>
<keyword evidence="4 5" id="KW-0472">Membrane</keyword>
<protein>
    <submittedName>
        <fullName evidence="7">MFS transporter</fullName>
    </submittedName>
</protein>
<proteinExistence type="predicted"/>
<feature type="transmembrane region" description="Helical" evidence="5">
    <location>
        <begin position="255"/>
        <end position="275"/>
    </location>
</feature>
<dbReference type="GO" id="GO:0005886">
    <property type="term" value="C:plasma membrane"/>
    <property type="evidence" value="ECO:0007669"/>
    <property type="project" value="UniProtKB-SubCell"/>
</dbReference>
<evidence type="ECO:0000313" key="7">
    <source>
        <dbReference type="EMBL" id="TDD15500.1"/>
    </source>
</evidence>
<name>A0A4R4WNE8_9ACTN</name>
<keyword evidence="3 5" id="KW-1133">Transmembrane helix</keyword>
<evidence type="ECO:0000313" key="8">
    <source>
        <dbReference type="Proteomes" id="UP000294543"/>
    </source>
</evidence>
<gene>
    <name evidence="7" type="ORF">E1294_34370</name>
</gene>
<keyword evidence="8" id="KW-1185">Reference proteome</keyword>
<feature type="transmembrane region" description="Helical" evidence="5">
    <location>
        <begin position="173"/>
        <end position="197"/>
    </location>
</feature>
<feature type="domain" description="Major facilitator superfamily (MFS) profile" evidence="6">
    <location>
        <begin position="46"/>
        <end position="433"/>
    </location>
</feature>
<feature type="transmembrane region" description="Helical" evidence="5">
    <location>
        <begin position="410"/>
        <end position="428"/>
    </location>
</feature>
<feature type="transmembrane region" description="Helical" evidence="5">
    <location>
        <begin position="328"/>
        <end position="355"/>
    </location>
</feature>
<evidence type="ECO:0000256" key="5">
    <source>
        <dbReference type="SAM" id="Phobius"/>
    </source>
</evidence>
<dbReference type="EMBL" id="SMKP01000124">
    <property type="protein sequence ID" value="TDD15500.1"/>
    <property type="molecule type" value="Genomic_DNA"/>
</dbReference>
<evidence type="ECO:0000259" key="6">
    <source>
        <dbReference type="PROSITE" id="PS50850"/>
    </source>
</evidence>
<dbReference type="PANTHER" id="PTHR23508">
    <property type="entry name" value="CARBOXYLIC ACID TRANSPORTER PROTEIN HOMOLOG"/>
    <property type="match status" value="1"/>
</dbReference>
<dbReference type="SUPFAM" id="SSF103473">
    <property type="entry name" value="MFS general substrate transporter"/>
    <property type="match status" value="1"/>
</dbReference>
<feature type="transmembrane region" description="Helical" evidence="5">
    <location>
        <begin position="295"/>
        <end position="316"/>
    </location>
</feature>
<feature type="transmembrane region" description="Helical" evidence="5">
    <location>
        <begin position="76"/>
        <end position="100"/>
    </location>
</feature>
<dbReference type="InterPro" id="IPR011701">
    <property type="entry name" value="MFS"/>
</dbReference>
<feature type="transmembrane region" description="Helical" evidence="5">
    <location>
        <begin position="37"/>
        <end position="56"/>
    </location>
</feature>
<dbReference type="PANTHER" id="PTHR23508:SF10">
    <property type="entry name" value="CARBOXYLIC ACID TRANSPORTER PROTEIN HOMOLOG"/>
    <property type="match status" value="1"/>
</dbReference>
<feature type="transmembrane region" description="Helical" evidence="5">
    <location>
        <begin position="112"/>
        <end position="134"/>
    </location>
</feature>
<sequence length="439" mass="44713">MRPSRQEIDRVRQKRCSQDDAGKAEIMTVRLDAPDSNGVRATNWLVVVLCFLPIVMDGFDATSLSLAVPALAEGWGLAPAAFTVPLVATSVGVFAGYLGSGWLAQRFGRRRLLIGSVGLFSLGTMITAVVLPAHSIEALGVVRLVTGLGFGGALPSAVAVATDFSSNRRRDVVSLLVALGIAAGATAAGFVYLPLIASFGVTGLFWLAGAASAVLVLPMAVLLPPEPAAQQDAGGAPRGERVGQLFARGVRINTLLLWLYASLVFMVSTALSTWAPVLLTELGVSAAEAPLGLAFIYLGAIVGGVAMIPLVAWAGIGRMLIAMPVLTAILVLASVSLELGGLVLLLVLCGVGAAVTASQNGQLAMAVALYPREQRTTGIGWSSAMGRAGSVAGPGVTGVLLGLGTPASTIFSLAAGAMVVAVGCAALLRASMRSGARAF</sequence>
<reference evidence="7 8" key="1">
    <citation type="submission" date="2019-03" db="EMBL/GenBank/DDBJ databases">
        <title>Draft genome sequences of novel Actinobacteria.</title>
        <authorList>
            <person name="Sahin N."/>
            <person name="Ay H."/>
            <person name="Saygin H."/>
        </authorList>
    </citation>
    <scope>NUCLEOTIDE SEQUENCE [LARGE SCALE GENOMIC DNA]</scope>
    <source>
        <strain evidence="7 8">KC712</strain>
    </source>
</reference>
<feature type="transmembrane region" description="Helical" evidence="5">
    <location>
        <begin position="140"/>
        <end position="161"/>
    </location>
</feature>
<evidence type="ECO:0000256" key="1">
    <source>
        <dbReference type="ARBA" id="ARBA00004651"/>
    </source>
</evidence>